<accession>A0A2C9KI13</accession>
<dbReference type="PROSITE" id="PS01095">
    <property type="entry name" value="GH18_1"/>
    <property type="match status" value="1"/>
</dbReference>
<protein>
    <recommendedName>
        <fullName evidence="6">GH18 domain-containing protein</fullName>
    </recommendedName>
</protein>
<feature type="chain" id="PRO_5013356385" description="GH18 domain-containing protein" evidence="5">
    <location>
        <begin position="20"/>
        <end position="165"/>
    </location>
</feature>
<evidence type="ECO:0000259" key="6">
    <source>
        <dbReference type="PROSITE" id="PS51910"/>
    </source>
</evidence>
<organism evidence="7 8">
    <name type="scientific">Biomphalaria glabrata</name>
    <name type="common">Bloodfluke planorb</name>
    <name type="synonym">Freshwater snail</name>
    <dbReference type="NCBI Taxonomy" id="6526"/>
    <lineage>
        <taxon>Eukaryota</taxon>
        <taxon>Metazoa</taxon>
        <taxon>Spiralia</taxon>
        <taxon>Lophotrochozoa</taxon>
        <taxon>Mollusca</taxon>
        <taxon>Gastropoda</taxon>
        <taxon>Heterobranchia</taxon>
        <taxon>Euthyneura</taxon>
        <taxon>Panpulmonata</taxon>
        <taxon>Hygrophila</taxon>
        <taxon>Lymnaeoidea</taxon>
        <taxon>Planorbidae</taxon>
        <taxon>Biomphalaria</taxon>
    </lineage>
</organism>
<keyword evidence="2 3" id="KW-0326">Glycosidase</keyword>
<feature type="domain" description="GH18" evidence="6">
    <location>
        <begin position="21"/>
        <end position="165"/>
    </location>
</feature>
<keyword evidence="5" id="KW-0732">Signal</keyword>
<dbReference type="InterPro" id="IPR001579">
    <property type="entry name" value="Glyco_hydro_18_chit_AS"/>
</dbReference>
<evidence type="ECO:0000256" key="1">
    <source>
        <dbReference type="ARBA" id="ARBA00022801"/>
    </source>
</evidence>
<dbReference type="SMART" id="SM00636">
    <property type="entry name" value="Glyco_18"/>
    <property type="match status" value="1"/>
</dbReference>
<evidence type="ECO:0000256" key="2">
    <source>
        <dbReference type="ARBA" id="ARBA00023295"/>
    </source>
</evidence>
<evidence type="ECO:0000256" key="4">
    <source>
        <dbReference type="RuleBase" id="RU004453"/>
    </source>
</evidence>
<gene>
    <name evidence="7" type="primary">106072358</name>
</gene>
<dbReference type="Pfam" id="PF00704">
    <property type="entry name" value="Glyco_hydro_18"/>
    <property type="match status" value="1"/>
</dbReference>
<sequence length="165" mass="19030">MKLLPIIFLLFFVLRSTIGCGMIVCYYTNWAQYRNGDAKFFPEHVDASLCTHLIYAFAVLKDNKLVNFEENDMDTPWAQGMYARFDKLKEKNPNLKTLLAVGGWNFGSKPFSQMVETADSRQKFIDHGIGFLRAHRFDGLDLDWEYPALRGGMPGDKERFTLLVM</sequence>
<reference evidence="7" key="1">
    <citation type="submission" date="2020-05" db="UniProtKB">
        <authorList>
            <consortium name="EnsemblMetazoa"/>
        </authorList>
    </citation>
    <scope>IDENTIFICATION</scope>
    <source>
        <strain evidence="7">BB02</strain>
    </source>
</reference>
<dbReference type="Gene3D" id="3.20.20.80">
    <property type="entry name" value="Glycosidases"/>
    <property type="match status" value="1"/>
</dbReference>
<name>A0A2C9KI13_BIOGL</name>
<dbReference type="InterPro" id="IPR050314">
    <property type="entry name" value="Glycosyl_Hydrlase_18"/>
</dbReference>
<dbReference type="GO" id="GO:0006032">
    <property type="term" value="P:chitin catabolic process"/>
    <property type="evidence" value="ECO:0007669"/>
    <property type="project" value="TreeGrafter"/>
</dbReference>
<dbReference type="PANTHER" id="PTHR11177">
    <property type="entry name" value="CHITINASE"/>
    <property type="match status" value="1"/>
</dbReference>
<dbReference type="InterPro" id="IPR017853">
    <property type="entry name" value="GH"/>
</dbReference>
<dbReference type="KEGG" id="bgt:106072358"/>
<dbReference type="SUPFAM" id="SSF51445">
    <property type="entry name" value="(Trans)glycosidases"/>
    <property type="match status" value="1"/>
</dbReference>
<dbReference type="VEuPathDB" id="VectorBase:BGLAX_049011"/>
<keyword evidence="1 3" id="KW-0378">Hydrolase</keyword>
<dbReference type="GO" id="GO:0008061">
    <property type="term" value="F:chitin binding"/>
    <property type="evidence" value="ECO:0007669"/>
    <property type="project" value="InterPro"/>
</dbReference>
<feature type="signal peptide" evidence="5">
    <location>
        <begin position="1"/>
        <end position="19"/>
    </location>
</feature>
<dbReference type="GO" id="GO:0005576">
    <property type="term" value="C:extracellular region"/>
    <property type="evidence" value="ECO:0007669"/>
    <property type="project" value="TreeGrafter"/>
</dbReference>
<dbReference type="PANTHER" id="PTHR11177:SF317">
    <property type="entry name" value="CHITINASE 12-RELATED"/>
    <property type="match status" value="1"/>
</dbReference>
<dbReference type="InterPro" id="IPR001223">
    <property type="entry name" value="Glyco_hydro18_cat"/>
</dbReference>
<dbReference type="OrthoDB" id="76388at2759"/>
<comment type="similarity">
    <text evidence="4">Belongs to the glycosyl hydrolase 18 family.</text>
</comment>
<dbReference type="AlphaFoldDB" id="A0A2C9KI13"/>
<dbReference type="PROSITE" id="PS51910">
    <property type="entry name" value="GH18_2"/>
    <property type="match status" value="1"/>
</dbReference>
<evidence type="ECO:0000313" key="8">
    <source>
        <dbReference type="Proteomes" id="UP000076420"/>
    </source>
</evidence>
<proteinExistence type="inferred from homology"/>
<dbReference type="InterPro" id="IPR011583">
    <property type="entry name" value="Chitinase_II/V-like_cat"/>
</dbReference>
<evidence type="ECO:0000313" key="7">
    <source>
        <dbReference type="EnsemblMetazoa" id="BGLB019895-PA"/>
    </source>
</evidence>
<dbReference type="EnsemblMetazoa" id="BGLB019895-RA">
    <property type="protein sequence ID" value="BGLB019895-PA"/>
    <property type="gene ID" value="BGLB019895"/>
</dbReference>
<evidence type="ECO:0000256" key="3">
    <source>
        <dbReference type="RuleBase" id="RU000489"/>
    </source>
</evidence>
<evidence type="ECO:0000256" key="5">
    <source>
        <dbReference type="SAM" id="SignalP"/>
    </source>
</evidence>
<dbReference type="Proteomes" id="UP000076420">
    <property type="component" value="Unassembled WGS sequence"/>
</dbReference>
<dbReference type="GO" id="GO:0005975">
    <property type="term" value="P:carbohydrate metabolic process"/>
    <property type="evidence" value="ECO:0007669"/>
    <property type="project" value="InterPro"/>
</dbReference>
<dbReference type="VEuPathDB" id="VectorBase:BGLB019895"/>
<dbReference type="STRING" id="6526.A0A2C9KI13"/>
<dbReference type="GO" id="GO:0004568">
    <property type="term" value="F:chitinase activity"/>
    <property type="evidence" value="ECO:0007669"/>
    <property type="project" value="TreeGrafter"/>
</dbReference>